<reference evidence="2 3" key="1">
    <citation type="submission" date="2024-05" db="EMBL/GenBank/DDBJ databases">
        <title>Genome sequencing and assembly of Indian major carp, Cirrhinus mrigala (Hamilton, 1822).</title>
        <authorList>
            <person name="Mohindra V."/>
            <person name="Chowdhury L.M."/>
            <person name="Lal K."/>
            <person name="Jena J.K."/>
        </authorList>
    </citation>
    <scope>NUCLEOTIDE SEQUENCE [LARGE SCALE GENOMIC DNA]</scope>
    <source>
        <strain evidence="2">CM1030</strain>
        <tissue evidence="2">Blood</tissue>
    </source>
</reference>
<evidence type="ECO:0000313" key="3">
    <source>
        <dbReference type="Proteomes" id="UP001529510"/>
    </source>
</evidence>
<evidence type="ECO:0000313" key="2">
    <source>
        <dbReference type="EMBL" id="KAL0163552.1"/>
    </source>
</evidence>
<name>A0ABD0NPC3_CIRMR</name>
<dbReference type="EMBL" id="JAMKFB020000020">
    <property type="protein sequence ID" value="KAL0163552.1"/>
    <property type="molecule type" value="Genomic_DNA"/>
</dbReference>
<dbReference type="AlphaFoldDB" id="A0ABD0NPC3"/>
<gene>
    <name evidence="2" type="ORF">M9458_039305</name>
</gene>
<proteinExistence type="predicted"/>
<sequence length="244" mass="25818">PSVHPLIWNHIPVTNLCPAVRSPPDVALTLSLYTDCCTTPRTTSPSTTELHHVTAAIPESSQVSKSGQIAAVFPESSQVSKSSQITAVTLVSCQVTAVFPEPSTVKMGIMPEPVHKMAAFPEPVHKMATIPKPVHKMAAVSKSCHKMAAIPELSASTRTPHVVMMAHVLDSPLMAVWAAKMALLHVAAATPGSSQASKSGQATESSQAKAVVLHESSQDIAVPHECDGDHHSHYVGRTLHSKGF</sequence>
<protein>
    <submittedName>
        <fullName evidence="2">Uncharacterized protein</fullName>
    </submittedName>
</protein>
<organism evidence="2 3">
    <name type="scientific">Cirrhinus mrigala</name>
    <name type="common">Mrigala</name>
    <dbReference type="NCBI Taxonomy" id="683832"/>
    <lineage>
        <taxon>Eukaryota</taxon>
        <taxon>Metazoa</taxon>
        <taxon>Chordata</taxon>
        <taxon>Craniata</taxon>
        <taxon>Vertebrata</taxon>
        <taxon>Euteleostomi</taxon>
        <taxon>Actinopterygii</taxon>
        <taxon>Neopterygii</taxon>
        <taxon>Teleostei</taxon>
        <taxon>Ostariophysi</taxon>
        <taxon>Cypriniformes</taxon>
        <taxon>Cyprinidae</taxon>
        <taxon>Labeoninae</taxon>
        <taxon>Labeonini</taxon>
        <taxon>Cirrhinus</taxon>
    </lineage>
</organism>
<feature type="region of interest" description="Disordered" evidence="1">
    <location>
        <begin position="192"/>
        <end position="214"/>
    </location>
</feature>
<feature type="compositionally biased region" description="Polar residues" evidence="1">
    <location>
        <begin position="192"/>
        <end position="208"/>
    </location>
</feature>
<keyword evidence="3" id="KW-1185">Reference proteome</keyword>
<evidence type="ECO:0000256" key="1">
    <source>
        <dbReference type="SAM" id="MobiDB-lite"/>
    </source>
</evidence>
<feature type="non-terminal residue" evidence="2">
    <location>
        <position position="244"/>
    </location>
</feature>
<comment type="caution">
    <text evidence="2">The sequence shown here is derived from an EMBL/GenBank/DDBJ whole genome shotgun (WGS) entry which is preliminary data.</text>
</comment>
<accession>A0ABD0NPC3</accession>
<dbReference type="Proteomes" id="UP001529510">
    <property type="component" value="Unassembled WGS sequence"/>
</dbReference>
<feature type="non-terminal residue" evidence="2">
    <location>
        <position position="1"/>
    </location>
</feature>